<evidence type="ECO:0000313" key="2">
    <source>
        <dbReference type="Proteomes" id="UP000319514"/>
    </source>
</evidence>
<name>A0A542ZNJ5_9MICO</name>
<keyword evidence="2" id="KW-1185">Reference proteome</keyword>
<dbReference type="EMBL" id="VFOQ01000001">
    <property type="protein sequence ID" value="TQL61849.1"/>
    <property type="molecule type" value="Genomic_DNA"/>
</dbReference>
<comment type="caution">
    <text evidence="1">The sequence shown here is derived from an EMBL/GenBank/DDBJ whole genome shotgun (WGS) entry which is preliminary data.</text>
</comment>
<proteinExistence type="predicted"/>
<dbReference type="Proteomes" id="UP000319514">
    <property type="component" value="Unassembled WGS sequence"/>
</dbReference>
<evidence type="ECO:0000313" key="1">
    <source>
        <dbReference type="EMBL" id="TQL61849.1"/>
    </source>
</evidence>
<dbReference type="OrthoDB" id="4871654at2"/>
<sequence>MAGPQGSDDYLTDGDLQFEIELVGELVVAATSSDGPLSQDEIDRLLGVVPSGAGARPPATPAP</sequence>
<protein>
    <submittedName>
        <fullName evidence="1">Uncharacterized protein</fullName>
    </submittedName>
</protein>
<dbReference type="AlphaFoldDB" id="A0A542ZNJ5"/>
<gene>
    <name evidence="1" type="ORF">FB474_3269</name>
</gene>
<organism evidence="1 2">
    <name type="scientific">Oryzihumus leptocrescens</name>
    <dbReference type="NCBI Taxonomy" id="297536"/>
    <lineage>
        <taxon>Bacteria</taxon>
        <taxon>Bacillati</taxon>
        <taxon>Actinomycetota</taxon>
        <taxon>Actinomycetes</taxon>
        <taxon>Micrococcales</taxon>
        <taxon>Intrasporangiaceae</taxon>
        <taxon>Oryzihumus</taxon>
    </lineage>
</organism>
<dbReference type="RefSeq" id="WP_141789579.1">
    <property type="nucleotide sequence ID" value="NZ_BAAAKX010000012.1"/>
</dbReference>
<accession>A0A542ZNJ5</accession>
<reference evidence="1 2" key="1">
    <citation type="submission" date="2019-06" db="EMBL/GenBank/DDBJ databases">
        <title>Sequencing the genomes of 1000 actinobacteria strains.</title>
        <authorList>
            <person name="Klenk H.-P."/>
        </authorList>
    </citation>
    <scope>NUCLEOTIDE SEQUENCE [LARGE SCALE GENOMIC DNA]</scope>
    <source>
        <strain evidence="1 2">DSM 18082</strain>
    </source>
</reference>